<dbReference type="Gene3D" id="3.10.560.10">
    <property type="entry name" value="Outer membrane lipoprotein wza domain like"/>
    <property type="match status" value="1"/>
</dbReference>
<feature type="chain" id="PRO_5043892652" evidence="1">
    <location>
        <begin position="20"/>
        <end position="252"/>
    </location>
</feature>
<dbReference type="RefSeq" id="WP_282683897.1">
    <property type="nucleotide sequence ID" value="NZ_CP124841.1"/>
</dbReference>
<evidence type="ECO:0000259" key="2">
    <source>
        <dbReference type="Pfam" id="PF06251"/>
    </source>
</evidence>
<dbReference type="InterPro" id="IPR010425">
    <property type="entry name" value="Caps_synth_GfcC-like_C"/>
</dbReference>
<keyword evidence="1" id="KW-0732">Signal</keyword>
<dbReference type="Proteomes" id="UP001239426">
    <property type="component" value="Chromosome"/>
</dbReference>
<dbReference type="Pfam" id="PF20616">
    <property type="entry name" value="Caps_syn_GfcC_N"/>
    <property type="match status" value="1"/>
</dbReference>
<evidence type="ECO:0000313" key="5">
    <source>
        <dbReference type="Proteomes" id="UP001239426"/>
    </source>
</evidence>
<feature type="domain" description="Capsule biosynthesis GfcC-like C-terminal" evidence="2">
    <location>
        <begin position="163"/>
        <end position="251"/>
    </location>
</feature>
<evidence type="ECO:0000259" key="3">
    <source>
        <dbReference type="Pfam" id="PF20616"/>
    </source>
</evidence>
<dbReference type="AlphaFoldDB" id="A0AAX3VSZ2"/>
<feature type="domain" description="Capsule biosynthesis GfcC-like N-terminal" evidence="3">
    <location>
        <begin position="19"/>
        <end position="150"/>
    </location>
</feature>
<reference evidence="4" key="1">
    <citation type="submission" date="2023-05" db="EMBL/GenBank/DDBJ databases">
        <title>Aeromonas salmonicida 57, complete genome.</title>
        <authorList>
            <person name="Shao L."/>
        </authorList>
    </citation>
    <scope>NUCLEOTIDE SEQUENCE</scope>
    <source>
        <strain evidence="4">57</strain>
    </source>
</reference>
<evidence type="ECO:0000256" key="1">
    <source>
        <dbReference type="SAM" id="SignalP"/>
    </source>
</evidence>
<dbReference type="EMBL" id="CP124841">
    <property type="protein sequence ID" value="WHF36695.1"/>
    <property type="molecule type" value="Genomic_DNA"/>
</dbReference>
<dbReference type="Pfam" id="PF06251">
    <property type="entry name" value="Caps_syn_GfcC_C"/>
    <property type="match status" value="1"/>
</dbReference>
<evidence type="ECO:0000313" key="4">
    <source>
        <dbReference type="EMBL" id="WHF36695.1"/>
    </source>
</evidence>
<accession>A0AAX3VSZ2</accession>
<feature type="signal peptide" evidence="1">
    <location>
        <begin position="1"/>
        <end position="19"/>
    </location>
</feature>
<name>A0AAX3VSZ2_AERSA</name>
<sequence length="252" mass="28493">MKIINLLFIATLVTSHAWAESTISIWWKGQPIKDLHYAKQVTLSNVLLDPVVLPYDPYWPVGQISTPARQQEVEYQRQALLVDLTALYKYWFNAGSESLASSVLQLQQQLVQLKLTGRFEVPVDPEINLALSGVNNPILQGNYQLYLAPRHPEILIAGVVKQSETVPVRPAAGLRDYWKRTNILEGGDPAGVYIVFPSGKYGWFPVAIWNERHIEAMPGAILFVGFSPDILPKQYQNLNQRILTLFANRMPE</sequence>
<protein>
    <submittedName>
        <fullName evidence="4">Capsule biosynthesis GfcC family protein</fullName>
    </submittedName>
</protein>
<dbReference type="InterPro" id="IPR046459">
    <property type="entry name" value="Caps_syn_GfcC_N"/>
</dbReference>
<proteinExistence type="predicted"/>
<dbReference type="Gene3D" id="3.10.20.700">
    <property type="match status" value="1"/>
</dbReference>
<gene>
    <name evidence="4" type="ORF">QLQ87_21775</name>
</gene>
<organism evidence="4 5">
    <name type="scientific">Aeromonas salmonicida</name>
    <dbReference type="NCBI Taxonomy" id="645"/>
    <lineage>
        <taxon>Bacteria</taxon>
        <taxon>Pseudomonadati</taxon>
        <taxon>Pseudomonadota</taxon>
        <taxon>Gammaproteobacteria</taxon>
        <taxon>Aeromonadales</taxon>
        <taxon>Aeromonadaceae</taxon>
        <taxon>Aeromonas</taxon>
    </lineage>
</organism>